<keyword evidence="3" id="KW-1185">Reference proteome</keyword>
<evidence type="ECO:0000313" key="3">
    <source>
        <dbReference type="Proteomes" id="UP001199816"/>
    </source>
</evidence>
<dbReference type="CDD" id="cd07246">
    <property type="entry name" value="VOC_like"/>
    <property type="match status" value="1"/>
</dbReference>
<dbReference type="Gene3D" id="3.10.180.10">
    <property type="entry name" value="2,3-Dihydroxybiphenyl 1,2-Dioxygenase, domain 1"/>
    <property type="match status" value="1"/>
</dbReference>
<evidence type="ECO:0000259" key="1">
    <source>
        <dbReference type="PROSITE" id="PS51819"/>
    </source>
</evidence>
<dbReference type="PANTHER" id="PTHR34109">
    <property type="entry name" value="BNAUNNG04460D PROTEIN-RELATED"/>
    <property type="match status" value="1"/>
</dbReference>
<organism evidence="2 3">
    <name type="scientific">Niabella pedocola</name>
    <dbReference type="NCBI Taxonomy" id="1752077"/>
    <lineage>
        <taxon>Bacteria</taxon>
        <taxon>Pseudomonadati</taxon>
        <taxon>Bacteroidota</taxon>
        <taxon>Chitinophagia</taxon>
        <taxon>Chitinophagales</taxon>
        <taxon>Chitinophagaceae</taxon>
        <taxon>Niabella</taxon>
    </lineage>
</organism>
<dbReference type="SUPFAM" id="SSF54593">
    <property type="entry name" value="Glyoxalase/Bleomycin resistance protein/Dihydroxybiphenyl dioxygenase"/>
    <property type="match status" value="1"/>
</dbReference>
<dbReference type="InterPro" id="IPR004360">
    <property type="entry name" value="Glyas_Fos-R_dOase_dom"/>
</dbReference>
<evidence type="ECO:0000313" key="2">
    <source>
        <dbReference type="EMBL" id="MCD2421673.1"/>
    </source>
</evidence>
<dbReference type="PANTHER" id="PTHR34109:SF1">
    <property type="entry name" value="VOC DOMAIN-CONTAINING PROTEIN"/>
    <property type="match status" value="1"/>
</dbReference>
<dbReference type="EMBL" id="JAJNEC010000003">
    <property type="protein sequence ID" value="MCD2421673.1"/>
    <property type="molecule type" value="Genomic_DNA"/>
</dbReference>
<feature type="domain" description="VOC" evidence="1">
    <location>
        <begin position="5"/>
        <end position="128"/>
    </location>
</feature>
<dbReference type="InterPro" id="IPR029068">
    <property type="entry name" value="Glyas_Bleomycin-R_OHBP_Dase"/>
</dbReference>
<sequence length="129" mass="14448">MNQHTFFAPELFIPNGSYDISFYEKAFGAVELRRFSNEDGSIHVSELSIDGALFHLHETTAKSYYFSPDAHSGTTVCIGLFVTDVDAIVKNALEAGAGEISPAQDYDYGYRQATIKDPFGHYWQLQQQI</sequence>
<dbReference type="Pfam" id="PF00903">
    <property type="entry name" value="Glyoxalase"/>
    <property type="match status" value="1"/>
</dbReference>
<protein>
    <submittedName>
        <fullName evidence="2">VOC family protein</fullName>
    </submittedName>
</protein>
<dbReference type="PROSITE" id="PS51819">
    <property type="entry name" value="VOC"/>
    <property type="match status" value="1"/>
</dbReference>
<proteinExistence type="predicted"/>
<comment type="caution">
    <text evidence="2">The sequence shown here is derived from an EMBL/GenBank/DDBJ whole genome shotgun (WGS) entry which is preliminary data.</text>
</comment>
<accession>A0ABS8PN34</accession>
<reference evidence="2 3" key="1">
    <citation type="submission" date="2021-11" db="EMBL/GenBank/DDBJ databases">
        <title>Genomic of Niabella pedocola.</title>
        <authorList>
            <person name="Wu T."/>
        </authorList>
    </citation>
    <scope>NUCLEOTIDE SEQUENCE [LARGE SCALE GENOMIC DNA]</scope>
    <source>
        <strain evidence="2 3">JCM 31011</strain>
    </source>
</reference>
<dbReference type="InterPro" id="IPR037523">
    <property type="entry name" value="VOC_core"/>
</dbReference>
<dbReference type="Proteomes" id="UP001199816">
    <property type="component" value="Unassembled WGS sequence"/>
</dbReference>
<name>A0ABS8PN34_9BACT</name>
<gene>
    <name evidence="2" type="ORF">LQ567_02800</name>
</gene>
<dbReference type="RefSeq" id="WP_231002578.1">
    <property type="nucleotide sequence ID" value="NZ_JAJNEC010000003.1"/>
</dbReference>